<evidence type="ECO:0000256" key="1">
    <source>
        <dbReference type="ARBA" id="ARBA00022786"/>
    </source>
</evidence>
<evidence type="ECO:0000313" key="3">
    <source>
        <dbReference type="EMBL" id="ORY54146.1"/>
    </source>
</evidence>
<dbReference type="EMBL" id="MCGR01000100">
    <property type="protein sequence ID" value="ORY54146.1"/>
    <property type="molecule type" value="Genomic_DNA"/>
</dbReference>
<dbReference type="Proteomes" id="UP000193467">
    <property type="component" value="Unassembled WGS sequence"/>
</dbReference>
<organism evidence="3 4">
    <name type="scientific">Leucosporidium creatinivorum</name>
    <dbReference type="NCBI Taxonomy" id="106004"/>
    <lineage>
        <taxon>Eukaryota</taxon>
        <taxon>Fungi</taxon>
        <taxon>Dikarya</taxon>
        <taxon>Basidiomycota</taxon>
        <taxon>Pucciniomycotina</taxon>
        <taxon>Microbotryomycetes</taxon>
        <taxon>Leucosporidiales</taxon>
        <taxon>Leucosporidium</taxon>
    </lineage>
</organism>
<dbReference type="PANTHER" id="PTHR24067">
    <property type="entry name" value="UBIQUITIN-CONJUGATING ENZYME E2"/>
    <property type="match status" value="1"/>
</dbReference>
<dbReference type="PROSITE" id="PS50127">
    <property type="entry name" value="UBC_2"/>
    <property type="match status" value="1"/>
</dbReference>
<dbReference type="Gene3D" id="3.10.110.10">
    <property type="entry name" value="Ubiquitin Conjugating Enzyme"/>
    <property type="match status" value="1"/>
</dbReference>
<protein>
    <submittedName>
        <fullName evidence="3">UBC-like protein</fullName>
    </submittedName>
</protein>
<gene>
    <name evidence="3" type="ORF">BCR35DRAFT_310421</name>
</gene>
<dbReference type="SMART" id="SM00212">
    <property type="entry name" value="UBCc"/>
    <property type="match status" value="1"/>
</dbReference>
<evidence type="ECO:0000313" key="4">
    <source>
        <dbReference type="Proteomes" id="UP000193467"/>
    </source>
</evidence>
<dbReference type="Pfam" id="PF00179">
    <property type="entry name" value="UQ_con"/>
    <property type="match status" value="1"/>
</dbReference>
<dbReference type="STRING" id="106004.A0A1Y2D4X7"/>
<keyword evidence="4" id="KW-1185">Reference proteome</keyword>
<proteinExistence type="predicted"/>
<dbReference type="InterPro" id="IPR000608">
    <property type="entry name" value="UBC"/>
</dbReference>
<feature type="domain" description="UBC core" evidence="2">
    <location>
        <begin position="6"/>
        <end position="163"/>
    </location>
</feature>
<name>A0A1Y2D4X7_9BASI</name>
<dbReference type="CDD" id="cd23799">
    <property type="entry name" value="UBCc_UBE2J"/>
    <property type="match status" value="1"/>
</dbReference>
<keyword evidence="1" id="KW-0833">Ubl conjugation pathway</keyword>
<sequence length="179" mass="19604">MSASKQASKRLQKEHVAFQKSPPPFVWARPNEANILEWHYILRGPPDTPYHGGEYWGVVTFPPDYPFAPPGIKMNTPSGRFAPSSAICTSMSNFHPGSWNPAWSVNTILVGLLSFMLGDEITTGSIRATDAERKTMAAASHAWNIAQPKFRTMFPDYAGPTMVDLPVMGEAPPPSASTD</sequence>
<dbReference type="AlphaFoldDB" id="A0A1Y2D4X7"/>
<dbReference type="SUPFAM" id="SSF54495">
    <property type="entry name" value="UBC-like"/>
    <property type="match status" value="1"/>
</dbReference>
<evidence type="ECO:0000259" key="2">
    <source>
        <dbReference type="PROSITE" id="PS50127"/>
    </source>
</evidence>
<reference evidence="3 4" key="1">
    <citation type="submission" date="2016-07" db="EMBL/GenBank/DDBJ databases">
        <title>Pervasive Adenine N6-methylation of Active Genes in Fungi.</title>
        <authorList>
            <consortium name="DOE Joint Genome Institute"/>
            <person name="Mondo S.J."/>
            <person name="Dannebaum R.O."/>
            <person name="Kuo R.C."/>
            <person name="Labutti K."/>
            <person name="Haridas S."/>
            <person name="Kuo A."/>
            <person name="Salamov A."/>
            <person name="Ahrendt S.R."/>
            <person name="Lipzen A."/>
            <person name="Sullivan W."/>
            <person name="Andreopoulos W.B."/>
            <person name="Clum A."/>
            <person name="Lindquist E."/>
            <person name="Daum C."/>
            <person name="Ramamoorthy G.K."/>
            <person name="Gryganskyi A."/>
            <person name="Culley D."/>
            <person name="Magnuson J.K."/>
            <person name="James T.Y."/>
            <person name="O'Malley M.A."/>
            <person name="Stajich J.E."/>
            <person name="Spatafora J.W."/>
            <person name="Visel A."/>
            <person name="Grigoriev I.V."/>
        </authorList>
    </citation>
    <scope>NUCLEOTIDE SEQUENCE [LARGE SCALE GENOMIC DNA]</scope>
    <source>
        <strain evidence="3 4">62-1032</strain>
    </source>
</reference>
<accession>A0A1Y2D4X7</accession>
<dbReference type="InParanoid" id="A0A1Y2D4X7"/>
<dbReference type="InterPro" id="IPR050113">
    <property type="entry name" value="Ub_conjugating_enzyme"/>
</dbReference>
<dbReference type="InterPro" id="IPR016135">
    <property type="entry name" value="UBQ-conjugating_enzyme/RWD"/>
</dbReference>
<comment type="caution">
    <text evidence="3">The sequence shown here is derived from an EMBL/GenBank/DDBJ whole genome shotgun (WGS) entry which is preliminary data.</text>
</comment>
<dbReference type="FunCoup" id="A0A1Y2D4X7">
    <property type="interactions" value="666"/>
</dbReference>
<dbReference type="OrthoDB" id="1158011at2759"/>